<reference evidence="2" key="1">
    <citation type="submission" date="2018-03" db="EMBL/GenBank/DDBJ databases">
        <title>Phage therapy in agriculture - a green tech approach to combat plant pathogenic bacteria.</title>
        <authorList>
            <person name="Djurhuus A.M."/>
            <person name="Carstens A.B."/>
            <person name="Hansen L.H."/>
        </authorList>
    </citation>
    <scope>NUCLEOTIDE SEQUENCE [LARGE SCALE GENOMIC DNA]</scope>
</reference>
<accession>A0A2S1GMY4</accession>
<dbReference type="KEGG" id="vg:54991168"/>
<evidence type="ECO:0000313" key="2">
    <source>
        <dbReference type="Proteomes" id="UP000246678"/>
    </source>
</evidence>
<evidence type="ECO:0000313" key="1">
    <source>
        <dbReference type="EMBL" id="AWD90748.1"/>
    </source>
</evidence>
<dbReference type="EMBL" id="MH113815">
    <property type="protein sequence ID" value="AWD90748.1"/>
    <property type="molecule type" value="Genomic_DNA"/>
</dbReference>
<keyword evidence="2" id="KW-1185">Reference proteome</keyword>
<dbReference type="RefSeq" id="YP_009800666.1">
    <property type="nucleotide sequence ID" value="NC_047957.1"/>
</dbReference>
<dbReference type="Proteomes" id="UP000246678">
    <property type="component" value="Segment"/>
</dbReference>
<dbReference type="GeneID" id="54991168"/>
<organism evidence="1 2">
    <name type="scientific">Pseudomonas phage Alpheus</name>
    <dbReference type="NCBI Taxonomy" id="2163983"/>
    <lineage>
        <taxon>Viruses</taxon>
        <taxon>Duplodnaviria</taxon>
        <taxon>Heunggongvirae</taxon>
        <taxon>Uroviricota</taxon>
        <taxon>Caudoviricetes</taxon>
        <taxon>Autographivirales</taxon>
        <taxon>Autosignataviridae</taxon>
        <taxon>Colwellvirinae</taxon>
        <taxon>Nerthusvirus</taxon>
        <taxon>Nerthusvirus alpheus</taxon>
        <taxon>Uliginvirus alpheus</taxon>
    </lineage>
</organism>
<name>A0A2S1GMY4_9CAUD</name>
<proteinExistence type="predicted"/>
<sequence>MTVFSSGRCGAQPMKFQIRSTTGHLQILDGLDCVVKGQEDLLARLPQVLSQRYQLHLGGLLAMFTLPVTNAQTQAEARAAHVQF</sequence>
<protein>
    <submittedName>
        <fullName evidence="1">Uncharacterized protein</fullName>
    </submittedName>
</protein>